<evidence type="ECO:0000256" key="2">
    <source>
        <dbReference type="ARBA" id="ARBA00007362"/>
    </source>
</evidence>
<evidence type="ECO:0000256" key="4">
    <source>
        <dbReference type="ARBA" id="ARBA00022989"/>
    </source>
</evidence>
<evidence type="ECO:0000256" key="3">
    <source>
        <dbReference type="ARBA" id="ARBA00022692"/>
    </source>
</evidence>
<dbReference type="EMBL" id="JAGHKP010000005">
    <property type="protein sequence ID" value="MBO9155188.1"/>
    <property type="molecule type" value="Genomic_DNA"/>
</dbReference>
<feature type="transmembrane region" description="Helical" evidence="6">
    <location>
        <begin position="215"/>
        <end position="235"/>
    </location>
</feature>
<feature type="transmembrane region" description="Helical" evidence="6">
    <location>
        <begin position="159"/>
        <end position="177"/>
    </location>
</feature>
<dbReference type="Proteomes" id="UP000679126">
    <property type="component" value="Unassembled WGS sequence"/>
</dbReference>
<evidence type="ECO:0000256" key="1">
    <source>
        <dbReference type="ARBA" id="ARBA00004141"/>
    </source>
</evidence>
<reference evidence="9" key="1">
    <citation type="submission" date="2021-03" db="EMBL/GenBank/DDBJ databases">
        <title>Assistant Professor.</title>
        <authorList>
            <person name="Huq M.A."/>
        </authorList>
    </citation>
    <scope>NUCLEOTIDE SEQUENCE [LARGE SCALE GENOMIC DNA]</scope>
    <source>
        <strain evidence="9">MAH-28</strain>
    </source>
</reference>
<feature type="transmembrane region" description="Helical" evidence="6">
    <location>
        <begin position="41"/>
        <end position="57"/>
    </location>
</feature>
<feature type="transmembrane region" description="Helical" evidence="6">
    <location>
        <begin position="189"/>
        <end position="209"/>
    </location>
</feature>
<gene>
    <name evidence="8" type="ORF">J7I43_23380</name>
</gene>
<comment type="similarity">
    <text evidence="2">Belongs to the EamA transporter family.</text>
</comment>
<protein>
    <submittedName>
        <fullName evidence="8">DMT family transporter</fullName>
    </submittedName>
</protein>
<proteinExistence type="inferred from homology"/>
<keyword evidence="4 6" id="KW-1133">Transmembrane helix</keyword>
<feature type="domain" description="EamA" evidence="7">
    <location>
        <begin position="157"/>
        <end position="289"/>
    </location>
</feature>
<evidence type="ECO:0000313" key="9">
    <source>
        <dbReference type="Proteomes" id="UP000679126"/>
    </source>
</evidence>
<comment type="caution">
    <text evidence="8">The sequence shown here is derived from an EMBL/GenBank/DDBJ whole genome shotgun (WGS) entry which is preliminary data.</text>
</comment>
<dbReference type="PANTHER" id="PTHR32322:SF2">
    <property type="entry name" value="EAMA DOMAIN-CONTAINING PROTEIN"/>
    <property type="match status" value="1"/>
</dbReference>
<organism evidence="8 9">
    <name type="scientific">Chitinophaga chungangae</name>
    <dbReference type="NCBI Taxonomy" id="2821488"/>
    <lineage>
        <taxon>Bacteria</taxon>
        <taxon>Pseudomonadati</taxon>
        <taxon>Bacteroidota</taxon>
        <taxon>Chitinophagia</taxon>
        <taxon>Chitinophagales</taxon>
        <taxon>Chitinophagaceae</taxon>
        <taxon>Chitinophaga</taxon>
    </lineage>
</organism>
<keyword evidence="3 6" id="KW-0812">Transmembrane</keyword>
<feature type="domain" description="EamA" evidence="7">
    <location>
        <begin position="7"/>
        <end position="144"/>
    </location>
</feature>
<keyword evidence="9" id="KW-1185">Reference proteome</keyword>
<feature type="transmembrane region" description="Helical" evidence="6">
    <location>
        <begin position="9"/>
        <end position="29"/>
    </location>
</feature>
<evidence type="ECO:0000259" key="7">
    <source>
        <dbReference type="Pfam" id="PF00892"/>
    </source>
</evidence>
<dbReference type="Pfam" id="PF00892">
    <property type="entry name" value="EamA"/>
    <property type="match status" value="2"/>
</dbReference>
<accession>A0ABS3YKH5</accession>
<feature type="transmembrane region" description="Helical" evidence="6">
    <location>
        <begin position="131"/>
        <end position="147"/>
    </location>
</feature>
<dbReference type="InterPro" id="IPR000620">
    <property type="entry name" value="EamA_dom"/>
</dbReference>
<evidence type="ECO:0000313" key="8">
    <source>
        <dbReference type="EMBL" id="MBO9155188.1"/>
    </source>
</evidence>
<sequence>MKNSVIKGSLFIALGAASYGMLATFVKMAYREGFSTGEVTLSQYMLGVTGLFILTLFRKRQPPSGVQTGRIKSAGKLIVAGTSLGLTSIAYYKAVQYIPVSVAIVLLMQTVWMGVILEMMLHKKKPGWQKIMSVFIALAGTVLAAGLPGRSVSMNWTGIGWGMLAAVCYTATMYSSNNVQLQMPPLKRSLYMILGGLIIIACIFHSSLYGFSWRIFLSWGLVLSLFGTVLPPLLFTMGMPLTGIGPGAIISAIEIPVTVMMASILLHEPVSPLQWAGVVLVLFAVVMMNVGGKTRMKQEKHFHKLQNHNDQ</sequence>
<keyword evidence="5 6" id="KW-0472">Membrane</keyword>
<dbReference type="InterPro" id="IPR050638">
    <property type="entry name" value="AA-Vitamin_Transporters"/>
</dbReference>
<dbReference type="InterPro" id="IPR037185">
    <property type="entry name" value="EmrE-like"/>
</dbReference>
<comment type="subcellular location">
    <subcellularLocation>
        <location evidence="1">Membrane</location>
        <topology evidence="1">Multi-pass membrane protein</topology>
    </subcellularLocation>
</comment>
<dbReference type="SUPFAM" id="SSF103481">
    <property type="entry name" value="Multidrug resistance efflux transporter EmrE"/>
    <property type="match status" value="2"/>
</dbReference>
<name>A0ABS3YKH5_9BACT</name>
<feature type="transmembrane region" description="Helical" evidence="6">
    <location>
        <begin position="273"/>
        <end position="291"/>
    </location>
</feature>
<evidence type="ECO:0000256" key="5">
    <source>
        <dbReference type="ARBA" id="ARBA00023136"/>
    </source>
</evidence>
<dbReference type="RefSeq" id="WP_209148417.1">
    <property type="nucleotide sequence ID" value="NZ_JAGHKP010000005.1"/>
</dbReference>
<evidence type="ECO:0000256" key="6">
    <source>
        <dbReference type="SAM" id="Phobius"/>
    </source>
</evidence>
<dbReference type="PANTHER" id="PTHR32322">
    <property type="entry name" value="INNER MEMBRANE TRANSPORTER"/>
    <property type="match status" value="1"/>
</dbReference>
<feature type="transmembrane region" description="Helical" evidence="6">
    <location>
        <begin position="100"/>
        <end position="119"/>
    </location>
</feature>